<evidence type="ECO:0000256" key="9">
    <source>
        <dbReference type="ARBA" id="ARBA00023170"/>
    </source>
</evidence>
<dbReference type="Pfam" id="PF13855">
    <property type="entry name" value="LRR_8"/>
    <property type="match status" value="5"/>
</dbReference>
<dbReference type="GO" id="GO:0016020">
    <property type="term" value="C:membrane"/>
    <property type="evidence" value="ECO:0007669"/>
    <property type="project" value="UniProtKB-SubCell"/>
</dbReference>
<evidence type="ECO:0000256" key="2">
    <source>
        <dbReference type="ARBA" id="ARBA00009634"/>
    </source>
</evidence>
<sequence length="832" mass="94180">VETLSLAHNLISSLGQGALSNFSHLTTVKLNNNKIMDIQRSAFTNLPQLTDLDLKNNLIRDIRPFAFQDLPLLMNVDLTNNYIASLHVDVFAEVGTLKQLHLGANSMTSVPDLRHLTQLLKLDLNANLISNATFPPKSTHLAALNSIVLSNNKIAQLTNGTFEALRNSSVRKLELSRNRLKNVSTGALKPLVALQSLKIGNNPLDGPQLQHVLQGLRDDTNLESLDIRNISLGGTLPSLSFSILSKTPLRTLIFKTNMVQTIPRNAFSNLHNLKQLELSQCHIQHVDRAAFVDLPELQLLFLNDNDLTDVPANLPASLLTLYLQTNKISMLKNGVFGNLTNLTLLNISNNHMTSAQSNSFLGLRNLQCLYLCNNKLDNIPTELFEPLTSLTNLSLRNNHLRNLKGAGSMSDLVNLQNLDLSYNECNYLPYDYLSGLSSLLVLNLNNNQLGLMMANDQHGTFLRGLSKLETLNMMYNNLYSIPDAEFRYLSELQHLNLRHNQLSSWGPNLFKTAASTLQTLDLSYNQVALVNTTSVQDLSHVTSLNLSMNPFACTCDLVWFCEWINKTSVQLVDVTHYKCNSPSEWNHKPLVTFCDAHIDCRDYMWFYVGGAAGGTCLMMIILSVFVYRQRWFIRLRFYRLQKRIGRACLRGNAGMAGYAEVQGNARMYDFYIIASEADSEFVQQELLFKLDNQFADEEQVEGDAAINRFKLYFEERDANPGKNRIKNWEDDMPACSAALVVLTRNLNDDAWCKFLLEQAEELRIAGEIDRIQIVKVGSVPPRYIPKRLHGAVERRDYFEWPNRDRVEQDFVEKLREVLQEGQEPPARHIQHV</sequence>
<keyword evidence="9" id="KW-0675">Receptor</keyword>
<evidence type="ECO:0000256" key="5">
    <source>
        <dbReference type="ARBA" id="ARBA00022729"/>
    </source>
</evidence>
<dbReference type="SMART" id="SM00369">
    <property type="entry name" value="LRR_TYP"/>
    <property type="match status" value="18"/>
</dbReference>
<dbReference type="SMART" id="SM00364">
    <property type="entry name" value="LRR_BAC"/>
    <property type="match status" value="3"/>
</dbReference>
<keyword evidence="6" id="KW-0677">Repeat</keyword>
<dbReference type="InterPro" id="IPR000483">
    <property type="entry name" value="Cys-rich_flank_reg_C"/>
</dbReference>
<evidence type="ECO:0000256" key="10">
    <source>
        <dbReference type="SAM" id="Phobius"/>
    </source>
</evidence>
<dbReference type="EMBL" id="JACVVK020000038">
    <property type="protein sequence ID" value="KAK7500304.1"/>
    <property type="molecule type" value="Genomic_DNA"/>
</dbReference>
<dbReference type="PROSITE" id="PS51450">
    <property type="entry name" value="LRR"/>
    <property type="match status" value="5"/>
</dbReference>
<evidence type="ECO:0000256" key="6">
    <source>
        <dbReference type="ARBA" id="ARBA00022737"/>
    </source>
</evidence>
<evidence type="ECO:0000256" key="8">
    <source>
        <dbReference type="ARBA" id="ARBA00023136"/>
    </source>
</evidence>
<dbReference type="AlphaFoldDB" id="A0ABD0LMS1"/>
<comment type="caution">
    <text evidence="12">The sequence shown here is derived from an EMBL/GenBank/DDBJ whole genome shotgun (WGS) entry which is preliminary data.</text>
</comment>
<dbReference type="PANTHER" id="PTHR24369">
    <property type="entry name" value="ANTIGEN BSP, PUTATIVE-RELATED"/>
    <property type="match status" value="1"/>
</dbReference>
<dbReference type="InterPro" id="IPR035897">
    <property type="entry name" value="Toll_tir_struct_dom_sf"/>
</dbReference>
<evidence type="ECO:0000256" key="1">
    <source>
        <dbReference type="ARBA" id="ARBA00004479"/>
    </source>
</evidence>
<reference evidence="12 13" key="1">
    <citation type="journal article" date="2023" name="Sci. Data">
        <title>Genome assembly of the Korean intertidal mud-creeper Batillaria attramentaria.</title>
        <authorList>
            <person name="Patra A.K."/>
            <person name="Ho P.T."/>
            <person name="Jun S."/>
            <person name="Lee S.J."/>
            <person name="Kim Y."/>
            <person name="Won Y.J."/>
        </authorList>
    </citation>
    <scope>NUCLEOTIDE SEQUENCE [LARGE SCALE GENOMIC DNA]</scope>
    <source>
        <strain evidence="12">Wonlab-2016</strain>
    </source>
</reference>
<dbReference type="Gene3D" id="3.40.50.10140">
    <property type="entry name" value="Toll/interleukin-1 receptor homology (TIR) domain"/>
    <property type="match status" value="1"/>
</dbReference>
<proteinExistence type="inferred from homology"/>
<accession>A0ABD0LMS1</accession>
<dbReference type="InterPro" id="IPR003591">
    <property type="entry name" value="Leu-rich_rpt_typical-subtyp"/>
</dbReference>
<keyword evidence="3" id="KW-0433">Leucine-rich repeat</keyword>
<organism evidence="12 13">
    <name type="scientific">Batillaria attramentaria</name>
    <dbReference type="NCBI Taxonomy" id="370345"/>
    <lineage>
        <taxon>Eukaryota</taxon>
        <taxon>Metazoa</taxon>
        <taxon>Spiralia</taxon>
        <taxon>Lophotrochozoa</taxon>
        <taxon>Mollusca</taxon>
        <taxon>Gastropoda</taxon>
        <taxon>Caenogastropoda</taxon>
        <taxon>Sorbeoconcha</taxon>
        <taxon>Cerithioidea</taxon>
        <taxon>Batillariidae</taxon>
        <taxon>Batillaria</taxon>
    </lineage>
</organism>
<dbReference type="SMART" id="SM00365">
    <property type="entry name" value="LRR_SD22"/>
    <property type="match status" value="7"/>
</dbReference>
<dbReference type="SUPFAM" id="SSF52200">
    <property type="entry name" value="Toll/Interleukin receptor TIR domain"/>
    <property type="match status" value="1"/>
</dbReference>
<comment type="similarity">
    <text evidence="2">Belongs to the Toll-like receptor family.</text>
</comment>
<dbReference type="SUPFAM" id="SSF52058">
    <property type="entry name" value="L domain-like"/>
    <property type="match status" value="2"/>
</dbReference>
<keyword evidence="8 10" id="KW-0472">Membrane</keyword>
<evidence type="ECO:0000313" key="12">
    <source>
        <dbReference type="EMBL" id="KAK7500304.1"/>
    </source>
</evidence>
<name>A0ABD0LMS1_9CAEN</name>
<dbReference type="FunFam" id="3.80.10.10:FF:001164">
    <property type="entry name" value="GH01279p"/>
    <property type="match status" value="1"/>
</dbReference>
<dbReference type="InterPro" id="IPR000157">
    <property type="entry name" value="TIR_dom"/>
</dbReference>
<evidence type="ECO:0000256" key="7">
    <source>
        <dbReference type="ARBA" id="ARBA00022989"/>
    </source>
</evidence>
<gene>
    <name evidence="12" type="ORF">BaRGS_00008527</name>
</gene>
<dbReference type="InterPro" id="IPR017241">
    <property type="entry name" value="Toll-like_receptor"/>
</dbReference>
<dbReference type="SMART" id="SM00082">
    <property type="entry name" value="LRRCT"/>
    <property type="match status" value="1"/>
</dbReference>
<keyword evidence="7 10" id="KW-1133">Transmembrane helix</keyword>
<feature type="non-terminal residue" evidence="12">
    <location>
        <position position="1"/>
    </location>
</feature>
<dbReference type="PIRSF" id="PIRSF037595">
    <property type="entry name" value="Toll-like_receptor"/>
    <property type="match status" value="1"/>
</dbReference>
<dbReference type="InterPro" id="IPR032675">
    <property type="entry name" value="LRR_dom_sf"/>
</dbReference>
<dbReference type="PANTHER" id="PTHR24369:SF210">
    <property type="entry name" value="CHAOPTIN-RELATED"/>
    <property type="match status" value="1"/>
</dbReference>
<keyword evidence="5" id="KW-0732">Signal</keyword>
<feature type="transmembrane region" description="Helical" evidence="10">
    <location>
        <begin position="604"/>
        <end position="627"/>
    </location>
</feature>
<dbReference type="InterPro" id="IPR001611">
    <property type="entry name" value="Leu-rich_rpt"/>
</dbReference>
<evidence type="ECO:0000259" key="11">
    <source>
        <dbReference type="PROSITE" id="PS50104"/>
    </source>
</evidence>
<evidence type="ECO:0000256" key="3">
    <source>
        <dbReference type="ARBA" id="ARBA00022614"/>
    </source>
</evidence>
<dbReference type="Proteomes" id="UP001519460">
    <property type="component" value="Unassembled WGS sequence"/>
</dbReference>
<dbReference type="InterPro" id="IPR050541">
    <property type="entry name" value="LRR_TM_domain-containing"/>
</dbReference>
<protein>
    <recommendedName>
        <fullName evidence="11">TIR domain-containing protein</fullName>
    </recommendedName>
</protein>
<evidence type="ECO:0000256" key="4">
    <source>
        <dbReference type="ARBA" id="ARBA00022692"/>
    </source>
</evidence>
<evidence type="ECO:0000313" key="13">
    <source>
        <dbReference type="Proteomes" id="UP001519460"/>
    </source>
</evidence>
<dbReference type="Gene3D" id="3.80.10.10">
    <property type="entry name" value="Ribonuclease Inhibitor"/>
    <property type="match status" value="5"/>
</dbReference>
<feature type="domain" description="TIR" evidence="11">
    <location>
        <begin position="666"/>
        <end position="818"/>
    </location>
</feature>
<comment type="subcellular location">
    <subcellularLocation>
        <location evidence="1">Membrane</location>
        <topology evidence="1">Single-pass type I membrane protein</topology>
    </subcellularLocation>
</comment>
<dbReference type="PROSITE" id="PS50104">
    <property type="entry name" value="TIR"/>
    <property type="match status" value="1"/>
</dbReference>
<keyword evidence="4 10" id="KW-0812">Transmembrane</keyword>
<keyword evidence="13" id="KW-1185">Reference proteome</keyword>